<evidence type="ECO:0000256" key="4">
    <source>
        <dbReference type="ARBA" id="ARBA00022803"/>
    </source>
</evidence>
<sequence>MHLKFFFRGAVPLFVTPSLLGFGGASWFLRPSVSAELVSQESEIEDTADIGEQLLERGMAQLQNADAQGAIASFQQALDFFKEESDRAGEGRALTHLAMAYEFLNDYPTALEYHQRALAISRAIGNREWEVSDLNSLGAVHNIMGNIDRALDYSRQSLVLAREIGDRAGEGNALGSVGFASFVLGDLVEAIASFEKSLAIAEELQDEQMTATAQNGLSIAQDARTRRRDEAQTLLRSGIEQLRERQERAAIEESLQQALRLFQETGDRRGVGEVLAFLGYAYLGLGDLPQARTLFERSLAIALEVNDSELEAFAREGLSQATVDRQV</sequence>
<dbReference type="InterPro" id="IPR051476">
    <property type="entry name" value="Bac_ResReg_Asp_Phosphatase"/>
</dbReference>
<evidence type="ECO:0000256" key="5">
    <source>
        <dbReference type="ARBA" id="ARBA00038253"/>
    </source>
</evidence>
<dbReference type="InterPro" id="IPR011990">
    <property type="entry name" value="TPR-like_helical_dom_sf"/>
</dbReference>
<evidence type="ECO:0000256" key="1">
    <source>
        <dbReference type="ARBA" id="ARBA00004496"/>
    </source>
</evidence>
<reference evidence="6" key="1">
    <citation type="submission" date="2020-10" db="EMBL/GenBank/DDBJ databases">
        <authorList>
            <person name="Castelo-Branco R."/>
            <person name="Eusebio N."/>
            <person name="Adriana R."/>
            <person name="Vieira A."/>
            <person name="Brugerolle De Fraissinette N."/>
            <person name="Rezende De Castro R."/>
            <person name="Schneider M.P."/>
            <person name="Vasconcelos V."/>
            <person name="Leao P.N."/>
        </authorList>
    </citation>
    <scope>NUCLEOTIDE SEQUENCE</scope>
    <source>
        <strain evidence="6">LEGE 11467</strain>
    </source>
</reference>
<dbReference type="PANTHER" id="PTHR46630">
    <property type="entry name" value="TETRATRICOPEPTIDE REPEAT PROTEIN 29"/>
    <property type="match status" value="1"/>
</dbReference>
<evidence type="ECO:0000256" key="2">
    <source>
        <dbReference type="ARBA" id="ARBA00022490"/>
    </source>
</evidence>
<dbReference type="RefSeq" id="WP_264322479.1">
    <property type="nucleotide sequence ID" value="NZ_JADEXN010000334.1"/>
</dbReference>
<proteinExistence type="inferred from homology"/>
<dbReference type="GO" id="GO:0005737">
    <property type="term" value="C:cytoplasm"/>
    <property type="evidence" value="ECO:0007669"/>
    <property type="project" value="UniProtKB-SubCell"/>
</dbReference>
<name>A0A928W1R5_9CYAN</name>
<dbReference type="InterPro" id="IPR019734">
    <property type="entry name" value="TPR_rpt"/>
</dbReference>
<dbReference type="Proteomes" id="UP000621799">
    <property type="component" value="Unassembled WGS sequence"/>
</dbReference>
<evidence type="ECO:0000313" key="6">
    <source>
        <dbReference type="EMBL" id="MBE9042313.1"/>
    </source>
</evidence>
<dbReference type="SUPFAM" id="SSF48452">
    <property type="entry name" value="TPR-like"/>
    <property type="match status" value="2"/>
</dbReference>
<keyword evidence="4" id="KW-0802">TPR repeat</keyword>
<dbReference type="Gene3D" id="1.25.40.10">
    <property type="entry name" value="Tetratricopeptide repeat domain"/>
    <property type="match status" value="2"/>
</dbReference>
<evidence type="ECO:0000313" key="7">
    <source>
        <dbReference type="Proteomes" id="UP000621799"/>
    </source>
</evidence>
<comment type="similarity">
    <text evidence="5">Belongs to the Rap family.</text>
</comment>
<accession>A0A928W1R5</accession>
<dbReference type="PANTHER" id="PTHR46630:SF1">
    <property type="entry name" value="TETRATRICOPEPTIDE REPEAT PROTEIN 29"/>
    <property type="match status" value="1"/>
</dbReference>
<comment type="subcellular location">
    <subcellularLocation>
        <location evidence="1">Cytoplasm</location>
    </subcellularLocation>
</comment>
<gene>
    <name evidence="6" type="ORF">IQ235_16160</name>
</gene>
<dbReference type="EMBL" id="JADEXN010000334">
    <property type="protein sequence ID" value="MBE9042313.1"/>
    <property type="molecule type" value="Genomic_DNA"/>
</dbReference>
<keyword evidence="2" id="KW-0963">Cytoplasm</keyword>
<dbReference type="Pfam" id="PF13424">
    <property type="entry name" value="TPR_12"/>
    <property type="match status" value="2"/>
</dbReference>
<evidence type="ECO:0000256" key="3">
    <source>
        <dbReference type="ARBA" id="ARBA00022737"/>
    </source>
</evidence>
<dbReference type="SMART" id="SM00028">
    <property type="entry name" value="TPR"/>
    <property type="match status" value="5"/>
</dbReference>
<keyword evidence="7" id="KW-1185">Reference proteome</keyword>
<dbReference type="AlphaFoldDB" id="A0A928W1R5"/>
<protein>
    <submittedName>
        <fullName evidence="6">Tetratricopeptide repeat protein</fullName>
    </submittedName>
</protein>
<comment type="caution">
    <text evidence="6">The sequence shown here is derived from an EMBL/GenBank/DDBJ whole genome shotgun (WGS) entry which is preliminary data.</text>
</comment>
<organism evidence="6 7">
    <name type="scientific">Zarconia navalis LEGE 11467</name>
    <dbReference type="NCBI Taxonomy" id="1828826"/>
    <lineage>
        <taxon>Bacteria</taxon>
        <taxon>Bacillati</taxon>
        <taxon>Cyanobacteriota</taxon>
        <taxon>Cyanophyceae</taxon>
        <taxon>Oscillatoriophycideae</taxon>
        <taxon>Oscillatoriales</taxon>
        <taxon>Oscillatoriales incertae sedis</taxon>
        <taxon>Zarconia</taxon>
        <taxon>Zarconia navalis</taxon>
    </lineage>
</organism>
<keyword evidence="3" id="KW-0677">Repeat</keyword>